<proteinExistence type="predicted"/>
<dbReference type="EMBL" id="MN739263">
    <property type="protein sequence ID" value="QHS96081.1"/>
    <property type="molecule type" value="Genomic_DNA"/>
</dbReference>
<evidence type="ECO:0000313" key="2">
    <source>
        <dbReference type="EMBL" id="QHS96081.1"/>
    </source>
</evidence>
<sequence length="193" mass="22579">MDNMNNPNNAQTLIRYNKALLPEDVDKKNLIYLDSDHQLLKEDEIHIGKSYYAINIKNPDNVKDNQIITHDEKFYSSGPFQNFGKLKKISYSNYGDIYIFEYGKTEDLYTTNGSKDTHDYLYLDQDTINKPVEILPKNVLKINDNTIIDNPNPVIANRVAGKKRKTKKSRKPSFKKSRKSRRKTTRHKNKSRH</sequence>
<feature type="region of interest" description="Disordered" evidence="1">
    <location>
        <begin position="158"/>
        <end position="193"/>
    </location>
</feature>
<dbReference type="AlphaFoldDB" id="A0A6C0BWD2"/>
<name>A0A6C0BWD2_9ZZZZ</name>
<evidence type="ECO:0000256" key="1">
    <source>
        <dbReference type="SAM" id="MobiDB-lite"/>
    </source>
</evidence>
<accession>A0A6C0BWD2</accession>
<feature type="compositionally biased region" description="Basic residues" evidence="1">
    <location>
        <begin position="160"/>
        <end position="193"/>
    </location>
</feature>
<organism evidence="2">
    <name type="scientific">viral metagenome</name>
    <dbReference type="NCBI Taxonomy" id="1070528"/>
    <lineage>
        <taxon>unclassified sequences</taxon>
        <taxon>metagenomes</taxon>
        <taxon>organismal metagenomes</taxon>
    </lineage>
</organism>
<reference evidence="2" key="1">
    <citation type="journal article" date="2020" name="Nature">
        <title>Giant virus diversity and host interactions through global metagenomics.</title>
        <authorList>
            <person name="Schulz F."/>
            <person name="Roux S."/>
            <person name="Paez-Espino D."/>
            <person name="Jungbluth S."/>
            <person name="Walsh D.A."/>
            <person name="Denef V.J."/>
            <person name="McMahon K.D."/>
            <person name="Konstantinidis K.T."/>
            <person name="Eloe-Fadrosh E.A."/>
            <person name="Kyrpides N.C."/>
            <person name="Woyke T."/>
        </authorList>
    </citation>
    <scope>NUCLEOTIDE SEQUENCE</scope>
    <source>
        <strain evidence="2">GVMAG-M-3300019093-7</strain>
    </source>
</reference>
<protein>
    <submittedName>
        <fullName evidence="2">Uncharacterized protein</fullName>
    </submittedName>
</protein>